<reference evidence="1" key="1">
    <citation type="journal article" date="2013" name="J. Virol.">
        <title>Sequencing, annotation, and characterization of the influenza ferret infectome.</title>
        <authorList>
            <person name="Leon A.J."/>
            <person name="Banner D."/>
            <person name="Xu L."/>
            <person name="Ran L."/>
            <person name="Peng Z."/>
            <person name="Yi K."/>
            <person name="Chen C."/>
            <person name="Xu F."/>
            <person name="Huang J."/>
            <person name="Zhao Z."/>
            <person name="Lin Z."/>
            <person name="Huang S.H."/>
            <person name="Fang Y."/>
            <person name="Kelvin A.A."/>
            <person name="Ross T.M."/>
            <person name="Farooqui A."/>
            <person name="Kelvin D.J."/>
        </authorList>
    </citation>
    <scope>NUCLEOTIDE SEQUENCE</scope>
    <source>
        <tissue evidence="1">Lungs</tissue>
    </source>
</reference>
<accession>G9KPS8</accession>
<protein>
    <submittedName>
        <fullName evidence="1">Solute carrier family 46, member 1</fullName>
    </submittedName>
</protein>
<dbReference type="AlphaFoldDB" id="G9KPS8"/>
<dbReference type="EMBL" id="JP018309">
    <property type="protein sequence ID" value="AES06907.1"/>
    <property type="molecule type" value="mRNA"/>
</dbReference>
<name>G9KPS8_MUSPF</name>
<feature type="non-terminal residue" evidence="1">
    <location>
        <position position="1"/>
    </location>
</feature>
<evidence type="ECO:0000313" key="1">
    <source>
        <dbReference type="EMBL" id="AES06907.1"/>
    </source>
</evidence>
<proteinExistence type="evidence at transcript level"/>
<organism evidence="1">
    <name type="scientific">Mustela putorius furo</name>
    <name type="common">European domestic ferret</name>
    <name type="synonym">Mustela furo</name>
    <dbReference type="NCBI Taxonomy" id="9669"/>
    <lineage>
        <taxon>Eukaryota</taxon>
        <taxon>Metazoa</taxon>
        <taxon>Chordata</taxon>
        <taxon>Craniata</taxon>
        <taxon>Vertebrata</taxon>
        <taxon>Euteleostomi</taxon>
        <taxon>Mammalia</taxon>
        <taxon>Eutheria</taxon>
        <taxon>Laurasiatheria</taxon>
        <taxon>Carnivora</taxon>
        <taxon>Caniformia</taxon>
        <taxon>Musteloidea</taxon>
        <taxon>Mustelidae</taxon>
        <taxon>Mustelinae</taxon>
        <taxon>Mustela</taxon>
    </lineage>
</organism>
<feature type="non-terminal residue" evidence="1">
    <location>
        <position position="80"/>
    </location>
</feature>
<sequence>GVQTAGDGGHGGARRCAGAVGAGDARDVHAGLLEDLAQGTAWLLLRGRPLLGSVRCHLLHLPCAGCHPTPEPHGPQQLLP</sequence>